<protein>
    <submittedName>
        <fullName evidence="2">Uncharacterized protein</fullName>
    </submittedName>
</protein>
<sequence length="68" mass="7737">MYESFRKMAVVILLNDKIILPSGIIVINPFNILLIGKEGGLNMLLKQLEKGGKSEPLRKIKIFLNHYI</sequence>
<keyword evidence="1" id="KW-0812">Transmembrane</keyword>
<name>A0A433ELX6_9MOLU</name>
<proteinExistence type="predicted"/>
<comment type="caution">
    <text evidence="2">The sequence shown here is derived from an EMBL/GenBank/DDBJ whole genome shotgun (WGS) entry which is preliminary data.</text>
</comment>
<dbReference type="Proteomes" id="UP000274545">
    <property type="component" value="Unassembled WGS sequence"/>
</dbReference>
<dbReference type="EMBL" id="RAHC01000023">
    <property type="protein sequence ID" value="RUP75281.1"/>
    <property type="molecule type" value="Genomic_DNA"/>
</dbReference>
<evidence type="ECO:0000313" key="3">
    <source>
        <dbReference type="Proteomes" id="UP000274545"/>
    </source>
</evidence>
<reference evidence="2 3" key="1">
    <citation type="journal article" date="2019" name="Genome Biol. Evol.">
        <title>Toxin and genome evolution in a Drosophila defensive symbiosis.</title>
        <authorList>
            <person name="Ballinger M.J."/>
            <person name="Gawryluk R.M."/>
            <person name="Perlman S.J."/>
        </authorList>
    </citation>
    <scope>NUCLEOTIDE SEQUENCE [LARGE SCALE GENOMIC DNA]</scope>
    <source>
        <strain evidence="3">sNeo</strain>
    </source>
</reference>
<keyword evidence="1" id="KW-0472">Membrane</keyword>
<accession>A0A433ELX6</accession>
<dbReference type="AlphaFoldDB" id="A0A433ELX6"/>
<evidence type="ECO:0000313" key="2">
    <source>
        <dbReference type="EMBL" id="RUP75281.1"/>
    </source>
</evidence>
<evidence type="ECO:0000256" key="1">
    <source>
        <dbReference type="SAM" id="Phobius"/>
    </source>
</evidence>
<gene>
    <name evidence="2" type="ORF">D6D54_08800</name>
</gene>
<keyword evidence="1" id="KW-1133">Transmembrane helix</keyword>
<feature type="transmembrane region" description="Helical" evidence="1">
    <location>
        <begin position="18"/>
        <end position="36"/>
    </location>
</feature>
<organism evidence="2 3">
    <name type="scientific">Spiroplasma poulsonii</name>
    <dbReference type="NCBI Taxonomy" id="2138"/>
    <lineage>
        <taxon>Bacteria</taxon>
        <taxon>Bacillati</taxon>
        <taxon>Mycoplasmatota</taxon>
        <taxon>Mollicutes</taxon>
        <taxon>Entomoplasmatales</taxon>
        <taxon>Spiroplasmataceae</taxon>
        <taxon>Spiroplasma</taxon>
    </lineage>
</organism>